<dbReference type="Pfam" id="PF13560">
    <property type="entry name" value="HTH_31"/>
    <property type="match status" value="1"/>
</dbReference>
<dbReference type="InterPro" id="IPR041413">
    <property type="entry name" value="MLTR_LBD"/>
</dbReference>
<feature type="region of interest" description="Disordered" evidence="1">
    <location>
        <begin position="275"/>
        <end position="295"/>
    </location>
</feature>
<sequence>MDRTELAAFLRDRRARIGPAEAGLPETARRRTPGLRRQEVAQLAGMSVEYYIRLEQARGPNPSRQVLSALARALMLSADERAYMFRVAGTEPPAVRSPDRKITDGVRHLLANLTTTPAYVLDAKYDVLAWNRLAPHFIGDMSALPEDGRNIIEWLFSLPEDDPQWADASTDHFSRYSVADLRAAYARYPGDRDIARMVTTLLGSSPRFAHLWASMDVHERRGFAKRIHHPSLGPLEFACQVLLVPDTDQRVMMYCPEPGSPTEEAMRHLYTQSADPARGRPVDGPQPGFRAPCGPGDFVHAQRLRTVSEAL</sequence>
<gene>
    <name evidence="3" type="ORF">HNR10_002737</name>
</gene>
<dbReference type="Gene3D" id="1.10.260.40">
    <property type="entry name" value="lambda repressor-like DNA-binding domains"/>
    <property type="match status" value="1"/>
</dbReference>
<dbReference type="RefSeq" id="WP_179823716.1">
    <property type="nucleotide sequence ID" value="NZ_JACCFS010000001.1"/>
</dbReference>
<dbReference type="PANTHER" id="PTHR35010">
    <property type="entry name" value="BLL4672 PROTEIN-RELATED"/>
    <property type="match status" value="1"/>
</dbReference>
<proteinExistence type="predicted"/>
<reference evidence="3 4" key="1">
    <citation type="submission" date="2020-07" db="EMBL/GenBank/DDBJ databases">
        <title>Sequencing the genomes of 1000 actinobacteria strains.</title>
        <authorList>
            <person name="Klenk H.-P."/>
        </authorList>
    </citation>
    <scope>NUCLEOTIDE SEQUENCE [LARGE SCALE GENOMIC DNA]</scope>
    <source>
        <strain evidence="3 4">DSM 44442</strain>
    </source>
</reference>
<accession>A0A7Z0EMN0</accession>
<dbReference type="Pfam" id="PF17765">
    <property type="entry name" value="MLTR_LBD"/>
    <property type="match status" value="1"/>
</dbReference>
<dbReference type="SMART" id="SM00530">
    <property type="entry name" value="HTH_XRE"/>
    <property type="match status" value="1"/>
</dbReference>
<dbReference type="PANTHER" id="PTHR35010:SF2">
    <property type="entry name" value="BLL4672 PROTEIN"/>
    <property type="match status" value="1"/>
</dbReference>
<dbReference type="SUPFAM" id="SSF47413">
    <property type="entry name" value="lambda repressor-like DNA-binding domains"/>
    <property type="match status" value="1"/>
</dbReference>
<keyword evidence="4" id="KW-1185">Reference proteome</keyword>
<protein>
    <submittedName>
        <fullName evidence="3">Transcriptional regulator with XRE-family HTH domain</fullName>
    </submittedName>
</protein>
<name>A0A7Z0EMN0_9ACTN</name>
<dbReference type="PROSITE" id="PS50943">
    <property type="entry name" value="HTH_CROC1"/>
    <property type="match status" value="1"/>
</dbReference>
<dbReference type="InterPro" id="IPR010982">
    <property type="entry name" value="Lambda_DNA-bd_dom_sf"/>
</dbReference>
<feature type="domain" description="HTH cro/C1-type" evidence="2">
    <location>
        <begin position="34"/>
        <end position="81"/>
    </location>
</feature>
<dbReference type="CDD" id="cd00093">
    <property type="entry name" value="HTH_XRE"/>
    <property type="match status" value="1"/>
</dbReference>
<evidence type="ECO:0000259" key="2">
    <source>
        <dbReference type="PROSITE" id="PS50943"/>
    </source>
</evidence>
<dbReference type="Gene3D" id="3.30.450.180">
    <property type="match status" value="1"/>
</dbReference>
<evidence type="ECO:0000313" key="3">
    <source>
        <dbReference type="EMBL" id="NYJ34856.1"/>
    </source>
</evidence>
<comment type="caution">
    <text evidence="3">The sequence shown here is derived from an EMBL/GenBank/DDBJ whole genome shotgun (WGS) entry which is preliminary data.</text>
</comment>
<dbReference type="Proteomes" id="UP000572051">
    <property type="component" value="Unassembled WGS sequence"/>
</dbReference>
<dbReference type="AlphaFoldDB" id="A0A7Z0EMN0"/>
<organism evidence="3 4">
    <name type="scientific">Nocardiopsis aegyptia</name>
    <dbReference type="NCBI Taxonomy" id="220378"/>
    <lineage>
        <taxon>Bacteria</taxon>
        <taxon>Bacillati</taxon>
        <taxon>Actinomycetota</taxon>
        <taxon>Actinomycetes</taxon>
        <taxon>Streptosporangiales</taxon>
        <taxon>Nocardiopsidaceae</taxon>
        <taxon>Nocardiopsis</taxon>
    </lineage>
</organism>
<evidence type="ECO:0000256" key="1">
    <source>
        <dbReference type="SAM" id="MobiDB-lite"/>
    </source>
</evidence>
<dbReference type="InterPro" id="IPR001387">
    <property type="entry name" value="Cro/C1-type_HTH"/>
</dbReference>
<dbReference type="GO" id="GO:0003677">
    <property type="term" value="F:DNA binding"/>
    <property type="evidence" value="ECO:0007669"/>
    <property type="project" value="InterPro"/>
</dbReference>
<dbReference type="EMBL" id="JACCFS010000001">
    <property type="protein sequence ID" value="NYJ34856.1"/>
    <property type="molecule type" value="Genomic_DNA"/>
</dbReference>
<evidence type="ECO:0000313" key="4">
    <source>
        <dbReference type="Proteomes" id="UP000572051"/>
    </source>
</evidence>